<dbReference type="PANTHER" id="PTHR34792:SF1">
    <property type="entry name" value="OS02G0121500 PROTEIN"/>
    <property type="match status" value="1"/>
</dbReference>
<accession>A0AAV8T694</accession>
<dbReference type="InterPro" id="IPR040305">
    <property type="entry name" value="At1g75730-like"/>
</dbReference>
<dbReference type="Proteomes" id="UP001159364">
    <property type="component" value="Linkage Group LG06"/>
</dbReference>
<keyword evidence="4" id="KW-1185">Reference proteome</keyword>
<name>A0AAV8T694_9ROSI</name>
<evidence type="ECO:0000256" key="2">
    <source>
        <dbReference type="SAM" id="Phobius"/>
    </source>
</evidence>
<dbReference type="PANTHER" id="PTHR34792">
    <property type="entry name" value="OS02G0121500 PROTEIN"/>
    <property type="match status" value="1"/>
</dbReference>
<comment type="caution">
    <text evidence="3">The sequence shown here is derived from an EMBL/GenBank/DDBJ whole genome shotgun (WGS) entry which is preliminary data.</text>
</comment>
<feature type="compositionally biased region" description="Basic and acidic residues" evidence="1">
    <location>
        <begin position="262"/>
        <end position="277"/>
    </location>
</feature>
<sequence length="655" mass="72991">MNHKDGFFSFLFYFHMMLDIKKIPKLVFFGLWFLLVPGVIFVLNFIAKKKRARESILPPFHGSKKLNQTNGRLERDGVKKWKVNMSVCGPITKDEEEVVETLYALAGMFLDNGPSIRGEQEDSSLHGLHSALPEASENIPALEDSVVVNKEFNSDHMLRGDDSGDPNPDPGGEEVPEVVVNKESSVQEPPNQPKSEALLTELDSSVGCSKREEGMSVCDPVDFSISHLPNQDTCTIKQSADLEILLPISKLETARGLTIEKQPDQQIKTEESDRKDPVLWSGLSSTVSSGPRSCGPSSQSSFAKIPLWLDTAICSTRPRSSQNFSSPGKVQLKTDRASWRRCATHCHISRFIKFLQMSERKDDLESHSRQFGQHNVLNHGILTTINDLNSMRNTPNGAAEITENNLTEARTGILQSLRICKHQPQASQASGAYNSQKQSFNFLSLSAGGTGAEANNTFSRAMNGSEPLTQFQYPYMHVQVRHPPNLPPFSVSQHSTPYPDQHSAAAVKQAQLKLPTYLENSFYGPHATTVPLAKQQLQHHHQQQHKKQLWATQLSAQYRNVGTYTGMAQFPSWQRSQELHSTAQHAQFIISPSPSPPVEVLSSKYHNISQQHHLMTFPSSLPHARIKKQDHHLSSVYEETGGGFRSSGLLPLQLL</sequence>
<dbReference type="EMBL" id="JAIWQS010000006">
    <property type="protein sequence ID" value="KAJ8762118.1"/>
    <property type="molecule type" value="Genomic_DNA"/>
</dbReference>
<proteinExistence type="predicted"/>
<dbReference type="AlphaFoldDB" id="A0AAV8T694"/>
<feature type="transmembrane region" description="Helical" evidence="2">
    <location>
        <begin position="26"/>
        <end position="47"/>
    </location>
</feature>
<keyword evidence="2" id="KW-0472">Membrane</keyword>
<feature type="compositionally biased region" description="Polar residues" evidence="1">
    <location>
        <begin position="282"/>
        <end position="300"/>
    </location>
</feature>
<keyword evidence="2" id="KW-0812">Transmembrane</keyword>
<gene>
    <name evidence="3" type="ORF">K2173_007268</name>
</gene>
<feature type="region of interest" description="Disordered" evidence="1">
    <location>
        <begin position="153"/>
        <end position="175"/>
    </location>
</feature>
<evidence type="ECO:0000256" key="1">
    <source>
        <dbReference type="SAM" id="MobiDB-lite"/>
    </source>
</evidence>
<organism evidence="3 4">
    <name type="scientific">Erythroxylum novogranatense</name>
    <dbReference type="NCBI Taxonomy" id="1862640"/>
    <lineage>
        <taxon>Eukaryota</taxon>
        <taxon>Viridiplantae</taxon>
        <taxon>Streptophyta</taxon>
        <taxon>Embryophyta</taxon>
        <taxon>Tracheophyta</taxon>
        <taxon>Spermatophyta</taxon>
        <taxon>Magnoliopsida</taxon>
        <taxon>eudicotyledons</taxon>
        <taxon>Gunneridae</taxon>
        <taxon>Pentapetalae</taxon>
        <taxon>rosids</taxon>
        <taxon>fabids</taxon>
        <taxon>Malpighiales</taxon>
        <taxon>Erythroxylaceae</taxon>
        <taxon>Erythroxylum</taxon>
    </lineage>
</organism>
<evidence type="ECO:0000313" key="3">
    <source>
        <dbReference type="EMBL" id="KAJ8762118.1"/>
    </source>
</evidence>
<keyword evidence="2" id="KW-1133">Transmembrane helix</keyword>
<evidence type="ECO:0000313" key="4">
    <source>
        <dbReference type="Proteomes" id="UP001159364"/>
    </source>
</evidence>
<reference evidence="3 4" key="1">
    <citation type="submission" date="2021-09" db="EMBL/GenBank/DDBJ databases">
        <title>Genomic insights and catalytic innovation underlie evolution of tropane alkaloids biosynthesis.</title>
        <authorList>
            <person name="Wang Y.-J."/>
            <person name="Tian T."/>
            <person name="Huang J.-P."/>
            <person name="Huang S.-X."/>
        </authorList>
    </citation>
    <scope>NUCLEOTIDE SEQUENCE [LARGE SCALE GENOMIC DNA]</scope>
    <source>
        <strain evidence="3">KIB-2018</strain>
        <tissue evidence="3">Leaf</tissue>
    </source>
</reference>
<feature type="region of interest" description="Disordered" evidence="1">
    <location>
        <begin position="262"/>
        <end position="300"/>
    </location>
</feature>
<protein>
    <submittedName>
        <fullName evidence="3">Uncharacterized protein</fullName>
    </submittedName>
</protein>
<feature type="compositionally biased region" description="Basic and acidic residues" evidence="1">
    <location>
        <begin position="153"/>
        <end position="162"/>
    </location>
</feature>